<dbReference type="PANTHER" id="PTHR43343">
    <property type="entry name" value="PEPTIDASE S12"/>
    <property type="match status" value="1"/>
</dbReference>
<feature type="domain" description="PDZ" evidence="6">
    <location>
        <begin position="430"/>
        <end position="513"/>
    </location>
</feature>
<accession>A0AAE3GG92</accession>
<dbReference type="SUPFAM" id="SSF50156">
    <property type="entry name" value="PDZ domain-like"/>
    <property type="match status" value="1"/>
</dbReference>
<keyword evidence="5" id="KW-0472">Membrane</keyword>
<evidence type="ECO:0000256" key="5">
    <source>
        <dbReference type="SAM" id="Phobius"/>
    </source>
</evidence>
<gene>
    <name evidence="7" type="ORF">LX83_002441</name>
</gene>
<evidence type="ECO:0000256" key="4">
    <source>
        <dbReference type="SAM" id="MobiDB-lite"/>
    </source>
</evidence>
<dbReference type="InterPro" id="IPR001940">
    <property type="entry name" value="Peptidase_S1C"/>
</dbReference>
<evidence type="ECO:0000313" key="7">
    <source>
        <dbReference type="EMBL" id="MCP2165583.1"/>
    </source>
</evidence>
<keyword evidence="5" id="KW-0812">Transmembrane</keyword>
<dbReference type="Pfam" id="PF13180">
    <property type="entry name" value="PDZ_2"/>
    <property type="match status" value="1"/>
</dbReference>
<evidence type="ECO:0000313" key="8">
    <source>
        <dbReference type="Proteomes" id="UP001206128"/>
    </source>
</evidence>
<keyword evidence="2 7" id="KW-0645">Protease</keyword>
<dbReference type="Gene3D" id="2.40.10.10">
    <property type="entry name" value="Trypsin-like serine proteases"/>
    <property type="match status" value="2"/>
</dbReference>
<dbReference type="PANTHER" id="PTHR43343:SF3">
    <property type="entry name" value="PROTEASE DO-LIKE 8, CHLOROPLASTIC"/>
    <property type="match status" value="1"/>
</dbReference>
<reference evidence="7" key="1">
    <citation type="submission" date="2022-06" db="EMBL/GenBank/DDBJ databases">
        <title>Genomic Encyclopedia of Archaeal and Bacterial Type Strains, Phase II (KMG-II): from individual species to whole genera.</title>
        <authorList>
            <person name="Goeker M."/>
        </authorList>
    </citation>
    <scope>NUCLEOTIDE SEQUENCE</scope>
    <source>
        <strain evidence="7">DSM 43935</strain>
    </source>
</reference>
<dbReference type="RefSeq" id="WP_253770530.1">
    <property type="nucleotide sequence ID" value="NZ_JAMTCK010000005.1"/>
</dbReference>
<organism evidence="7 8">
    <name type="scientific">Goodfellowiella coeruleoviolacea</name>
    <dbReference type="NCBI Taxonomy" id="334858"/>
    <lineage>
        <taxon>Bacteria</taxon>
        <taxon>Bacillati</taxon>
        <taxon>Actinomycetota</taxon>
        <taxon>Actinomycetes</taxon>
        <taxon>Pseudonocardiales</taxon>
        <taxon>Pseudonocardiaceae</taxon>
        <taxon>Goodfellowiella</taxon>
    </lineage>
</organism>
<feature type="compositionally biased region" description="Pro residues" evidence="4">
    <location>
        <begin position="1"/>
        <end position="10"/>
    </location>
</feature>
<sequence>MSHQPSPTPAEPGRDAASAQSRVDGVGVPGGDGGRPRLAPRPLDRPVVDPLQAQLFARPAGVAGPFARPHDESQAAAPLRLAPPPPESLATAFGRPTDQPDVLLQRPPGASATGPAQDAEAALWSEHDQADPWRNPAAGAVLGPPALGEKTTEEAPEQGLVGRQFSVPELLFGRRVKPSGLVLFLVAALAVGAVGGLVGWGIARAGNPLTDAEVTLAQVAPGKERPVGSVAEIADRVTPSVVSIEVVGAQTAQSGSGVVIDGNGYILTNNHVVSAVDADQTVKITSVFTDGTRAESRVVGRDPKTDLAVIKVEVTNPTVIQLGDANNLKVGDTVIAVGSPLTLANTVTEGIVSALHRPVTAAGEGGGEQVTYDAIQTDAAINPGNSGGALVDSTGALVGINSSIVSETGNSVGLGFAIPVNDARRIAQALIQGGQVKHADLGVNARSVSAETAAGAQVQNVQEGGAGARAGIAEGDVIIKVGDRQVRDAAELIVAVRSHQPGEKVPVVLVRDGRQMEIPVTLGSD</sequence>
<protein>
    <submittedName>
        <fullName evidence="7">Serine protease, S1-C subfamily, contains C-terminal PDZ domain</fullName>
    </submittedName>
</protein>
<dbReference type="InterPro" id="IPR009003">
    <property type="entry name" value="Peptidase_S1_PA"/>
</dbReference>
<dbReference type="InterPro" id="IPR043504">
    <property type="entry name" value="Peptidase_S1_PA_chymotrypsin"/>
</dbReference>
<proteinExistence type="inferred from homology"/>
<evidence type="ECO:0000256" key="2">
    <source>
        <dbReference type="ARBA" id="ARBA00022670"/>
    </source>
</evidence>
<dbReference type="Pfam" id="PF13365">
    <property type="entry name" value="Trypsin_2"/>
    <property type="match status" value="1"/>
</dbReference>
<dbReference type="SMART" id="SM00228">
    <property type="entry name" value="PDZ"/>
    <property type="match status" value="1"/>
</dbReference>
<keyword evidence="8" id="KW-1185">Reference proteome</keyword>
<dbReference type="EMBL" id="JAMTCK010000005">
    <property type="protein sequence ID" value="MCP2165583.1"/>
    <property type="molecule type" value="Genomic_DNA"/>
</dbReference>
<dbReference type="InterPro" id="IPR036034">
    <property type="entry name" value="PDZ_sf"/>
</dbReference>
<dbReference type="GO" id="GO:0004252">
    <property type="term" value="F:serine-type endopeptidase activity"/>
    <property type="evidence" value="ECO:0007669"/>
    <property type="project" value="InterPro"/>
</dbReference>
<dbReference type="GO" id="GO:0006508">
    <property type="term" value="P:proteolysis"/>
    <property type="evidence" value="ECO:0007669"/>
    <property type="project" value="UniProtKB-KW"/>
</dbReference>
<dbReference type="InterPro" id="IPR051201">
    <property type="entry name" value="Chloro_Bact_Ser_Proteases"/>
</dbReference>
<feature type="region of interest" description="Disordered" evidence="4">
    <location>
        <begin position="1"/>
        <end position="119"/>
    </location>
</feature>
<dbReference type="SUPFAM" id="SSF50494">
    <property type="entry name" value="Trypsin-like serine proteases"/>
    <property type="match status" value="1"/>
</dbReference>
<evidence type="ECO:0000256" key="1">
    <source>
        <dbReference type="ARBA" id="ARBA00010541"/>
    </source>
</evidence>
<keyword evidence="3" id="KW-0378">Hydrolase</keyword>
<dbReference type="PRINTS" id="PR00834">
    <property type="entry name" value="PROTEASES2C"/>
</dbReference>
<name>A0AAE3GG92_9PSEU</name>
<dbReference type="AlphaFoldDB" id="A0AAE3GG92"/>
<dbReference type="InterPro" id="IPR001478">
    <property type="entry name" value="PDZ"/>
</dbReference>
<feature type="transmembrane region" description="Helical" evidence="5">
    <location>
        <begin position="181"/>
        <end position="203"/>
    </location>
</feature>
<comment type="caution">
    <text evidence="7">The sequence shown here is derived from an EMBL/GenBank/DDBJ whole genome shotgun (WGS) entry which is preliminary data.</text>
</comment>
<dbReference type="Gene3D" id="2.30.42.10">
    <property type="match status" value="1"/>
</dbReference>
<evidence type="ECO:0000259" key="6">
    <source>
        <dbReference type="PROSITE" id="PS50106"/>
    </source>
</evidence>
<dbReference type="Proteomes" id="UP001206128">
    <property type="component" value="Unassembled WGS sequence"/>
</dbReference>
<dbReference type="PROSITE" id="PS50106">
    <property type="entry name" value="PDZ"/>
    <property type="match status" value="1"/>
</dbReference>
<keyword evidence="5" id="KW-1133">Transmembrane helix</keyword>
<evidence type="ECO:0000256" key="3">
    <source>
        <dbReference type="ARBA" id="ARBA00022801"/>
    </source>
</evidence>
<comment type="similarity">
    <text evidence="1">Belongs to the peptidase S1C family.</text>
</comment>